<proteinExistence type="predicted"/>
<keyword evidence="2 4" id="KW-0238">DNA-binding</keyword>
<protein>
    <submittedName>
        <fullName evidence="6">TetR/AcrR family transcriptional regulator</fullName>
    </submittedName>
</protein>
<dbReference type="GO" id="GO:0003700">
    <property type="term" value="F:DNA-binding transcription factor activity"/>
    <property type="evidence" value="ECO:0007669"/>
    <property type="project" value="TreeGrafter"/>
</dbReference>
<feature type="DNA-binding region" description="H-T-H motif" evidence="4">
    <location>
        <begin position="41"/>
        <end position="60"/>
    </location>
</feature>
<organism evidence="6 7">
    <name type="scientific">Streptomyces lonarensis</name>
    <dbReference type="NCBI Taxonomy" id="700599"/>
    <lineage>
        <taxon>Bacteria</taxon>
        <taxon>Bacillati</taxon>
        <taxon>Actinomycetota</taxon>
        <taxon>Actinomycetes</taxon>
        <taxon>Kitasatosporales</taxon>
        <taxon>Streptomycetaceae</taxon>
        <taxon>Streptomyces</taxon>
    </lineage>
</organism>
<dbReference type="GO" id="GO:0000976">
    <property type="term" value="F:transcription cis-regulatory region binding"/>
    <property type="evidence" value="ECO:0007669"/>
    <property type="project" value="TreeGrafter"/>
</dbReference>
<dbReference type="PANTHER" id="PTHR30055">
    <property type="entry name" value="HTH-TYPE TRANSCRIPTIONAL REGULATOR RUTR"/>
    <property type="match status" value="1"/>
</dbReference>
<reference evidence="6 7" key="1">
    <citation type="submission" date="2020-03" db="EMBL/GenBank/DDBJ databases">
        <title>Draft genome of Streptomyces sp. ventii, isolated from the Axial Seamount in the Pacific Ocean, and resequencing of the two type strains Streptomyces lonarensis strain NCL 716 and Streptomyces bohaiensis strain 11A07.</title>
        <authorList>
            <person name="Loughran R.M."/>
            <person name="Pfannmuller K.M."/>
            <person name="Wasson B.J."/>
            <person name="Deadmond M.C."/>
            <person name="Paddock B.E."/>
            <person name="Koyack M.J."/>
            <person name="Gallegos D.A."/>
            <person name="Mitchell E.A."/>
            <person name="Ushijima B."/>
            <person name="Saw J.H."/>
            <person name="Mcphail K.L."/>
            <person name="Videau P."/>
        </authorList>
    </citation>
    <scope>NUCLEOTIDE SEQUENCE [LARGE SCALE GENOMIC DNA]</scope>
    <source>
        <strain evidence="6 7">NCL716</strain>
    </source>
</reference>
<dbReference type="InterPro" id="IPR009057">
    <property type="entry name" value="Homeodomain-like_sf"/>
</dbReference>
<dbReference type="Pfam" id="PF19352">
    <property type="entry name" value="TetR_C_38"/>
    <property type="match status" value="1"/>
</dbReference>
<keyword evidence="3" id="KW-0804">Transcription</keyword>
<evidence type="ECO:0000256" key="4">
    <source>
        <dbReference type="PROSITE-ProRule" id="PRU00335"/>
    </source>
</evidence>
<dbReference type="Gene3D" id="1.10.357.10">
    <property type="entry name" value="Tetracycline Repressor, domain 2"/>
    <property type="match status" value="1"/>
</dbReference>
<dbReference type="EMBL" id="JAAVJD010000368">
    <property type="protein sequence ID" value="NJQ08651.1"/>
    <property type="molecule type" value="Genomic_DNA"/>
</dbReference>
<dbReference type="SUPFAM" id="SSF46689">
    <property type="entry name" value="Homeodomain-like"/>
    <property type="match status" value="1"/>
</dbReference>
<dbReference type="PANTHER" id="PTHR30055:SF234">
    <property type="entry name" value="HTH-TYPE TRANSCRIPTIONAL REGULATOR BETI"/>
    <property type="match status" value="1"/>
</dbReference>
<evidence type="ECO:0000256" key="3">
    <source>
        <dbReference type="ARBA" id="ARBA00023163"/>
    </source>
</evidence>
<dbReference type="AlphaFoldDB" id="A0A7X6I1F6"/>
<dbReference type="PROSITE" id="PS50977">
    <property type="entry name" value="HTH_TETR_2"/>
    <property type="match status" value="1"/>
</dbReference>
<dbReference type="InterPro" id="IPR050109">
    <property type="entry name" value="HTH-type_TetR-like_transc_reg"/>
</dbReference>
<dbReference type="Pfam" id="PF00440">
    <property type="entry name" value="TetR_N"/>
    <property type="match status" value="1"/>
</dbReference>
<evidence type="ECO:0000313" key="7">
    <source>
        <dbReference type="Proteomes" id="UP000578686"/>
    </source>
</evidence>
<dbReference type="InterPro" id="IPR036271">
    <property type="entry name" value="Tet_transcr_reg_TetR-rel_C_sf"/>
</dbReference>
<dbReference type="RefSeq" id="WP_167974689.1">
    <property type="nucleotide sequence ID" value="NZ_BHZG01000319.1"/>
</dbReference>
<accession>A0A7X6I1F6</accession>
<evidence type="ECO:0000256" key="2">
    <source>
        <dbReference type="ARBA" id="ARBA00023125"/>
    </source>
</evidence>
<evidence type="ECO:0000313" key="6">
    <source>
        <dbReference type="EMBL" id="NJQ08651.1"/>
    </source>
</evidence>
<feature type="domain" description="HTH tetR-type" evidence="5">
    <location>
        <begin position="18"/>
        <end position="78"/>
    </location>
</feature>
<dbReference type="InterPro" id="IPR011075">
    <property type="entry name" value="TetR_C"/>
</dbReference>
<dbReference type="SUPFAM" id="SSF48498">
    <property type="entry name" value="Tetracyclin repressor-like, C-terminal domain"/>
    <property type="match status" value="1"/>
</dbReference>
<comment type="caution">
    <text evidence="6">The sequence shown here is derived from an EMBL/GenBank/DDBJ whole genome shotgun (WGS) entry which is preliminary data.</text>
</comment>
<dbReference type="InterPro" id="IPR001647">
    <property type="entry name" value="HTH_TetR"/>
</dbReference>
<keyword evidence="7" id="KW-1185">Reference proteome</keyword>
<evidence type="ECO:0000259" key="5">
    <source>
        <dbReference type="PROSITE" id="PS50977"/>
    </source>
</evidence>
<evidence type="ECO:0000256" key="1">
    <source>
        <dbReference type="ARBA" id="ARBA00023015"/>
    </source>
</evidence>
<keyword evidence="1" id="KW-0805">Transcription regulation</keyword>
<dbReference type="Proteomes" id="UP000578686">
    <property type="component" value="Unassembled WGS sequence"/>
</dbReference>
<gene>
    <name evidence="6" type="ORF">HCN56_24530</name>
</gene>
<name>A0A7X6I1F6_9ACTN</name>
<sequence length="215" mass="22913">MTGNVTTVDGRVAGRRGQATRQKLLDCLGKMLGSAPYRDVRVIDVARQAGTSPATFYQYFPDIEAAVLELASEAVQESGELSALVSGRSWAGKAGKQASEELVDGVQSFWRRHEAILRVIDVSAAEGDRRFVRLRGRVLGALIKPLAESLEEMRSKSRATGEPPATAVAASLVTMVCGATAQTKSLQTAGAKQAEMKPTLAALVQLGMTGRRPTK</sequence>
<dbReference type="Gene3D" id="1.10.10.60">
    <property type="entry name" value="Homeodomain-like"/>
    <property type="match status" value="1"/>
</dbReference>